<dbReference type="STRING" id="133383.A0A1R0H956"/>
<dbReference type="InterPro" id="IPR042099">
    <property type="entry name" value="ANL_N_sf"/>
</dbReference>
<dbReference type="PANTHER" id="PTHR22754:SF32">
    <property type="entry name" value="DISCO-INTERACTING PROTEIN 2"/>
    <property type="match status" value="1"/>
</dbReference>
<dbReference type="Pfam" id="PF00501">
    <property type="entry name" value="AMP-binding"/>
    <property type="match status" value="2"/>
</dbReference>
<keyword evidence="5" id="KW-1185">Reference proteome</keyword>
<dbReference type="EMBL" id="LSSL01000017">
    <property type="protein sequence ID" value="OLY85722.1"/>
    <property type="molecule type" value="Genomic_DNA"/>
</dbReference>
<feature type="compositionally biased region" description="Low complexity" evidence="1">
    <location>
        <begin position="798"/>
        <end position="818"/>
    </location>
</feature>
<evidence type="ECO:0000256" key="1">
    <source>
        <dbReference type="SAM" id="MobiDB-lite"/>
    </source>
</evidence>
<gene>
    <name evidence="4" type="ORF">AYI68_g84</name>
</gene>
<feature type="region of interest" description="Disordered" evidence="1">
    <location>
        <begin position="360"/>
        <end position="382"/>
    </location>
</feature>
<dbReference type="Proteomes" id="UP000187455">
    <property type="component" value="Unassembled WGS sequence"/>
</dbReference>
<feature type="region of interest" description="Disordered" evidence="1">
    <location>
        <begin position="72"/>
        <end position="98"/>
    </location>
</feature>
<feature type="compositionally biased region" description="Polar residues" evidence="1">
    <location>
        <begin position="781"/>
        <end position="797"/>
    </location>
</feature>
<evidence type="ECO:0000313" key="5">
    <source>
        <dbReference type="Proteomes" id="UP000187455"/>
    </source>
</evidence>
<dbReference type="Pfam" id="PF24919">
    <property type="entry name" value="Mug62"/>
    <property type="match status" value="1"/>
</dbReference>
<accession>A0A1R0H956</accession>
<comment type="caution">
    <text evidence="4">The sequence shown here is derived from an EMBL/GenBank/DDBJ whole genome shotgun (WGS) entry which is preliminary data.</text>
</comment>
<name>A0A1R0H956_9FUNG</name>
<sequence length="2199" mass="246310">MEMDLPTLETKRRFLLESKLESLKNDYLNDYITEKGYNAKKESLKNEFPDVFFSVFNESEFLNSQLPVPDASIHSPGISKQDNHTYNLNSSNPSPPVSLNRFTASSTLDSTNEPGVKNGLESKNKFFPLGDSQEDYFSSNFDSSNQLRNSTFIKSSRENLIKSLANNRDTMFSDDDNYFLKSYYEGDEKDVGILHNLINPSQNNITNFKENDYNRRYSSESDSDGISDVISLKQLNQAANEESSCSRIQRISPHSPYSSNEPLIYENISEVISNNQIYPHSSAIDDSLFYSSSDQSPIVSNQMGNLEIEKNFETQNNSHNKFFSLMESQPPVLISTVGSLTKTPPSEKSEDRYAVSPSYLNVDQIDNPNNYSNDESQSSNSSREIITVKELLQNVHFPPQESKARSFNSISGFKDINNDFSPTNSDSIEVITSSDIIASDAHSDLVPVKEEQVNDMTFNLKELLVHDSPGSEPLDLPKSPTSESLYKTELKNKPEIDSQPISNLPDSLMKPQNLPFPEIDFKKSNDISFFNSSSFYRPREIYPSDESSELDVIKNLGDISSILKYRANKYPDVTAYTCINNRGDEIGNISWLQLYKKSMIIYEALSSSNVKSKGERVALVYRKYEFISYISSMYACFFGGFVAVPLVSNDSIDDLVYILDQTNCKVILSSQLNIDALRRDVQQHSRIKPFESGAKLNEMKWLNTDIILGEPSSHTLQPGGLSTIDLAYIEYTKGSTGELKGVMVSHGALISQCIGWAMNLGMMGFSRKKKSYLESDKASVRKNSSNTPYSKSILQEQPSSSRPNSRSNSDAFKSSSSNFRPTSVISNTTVNSYVGKTAVVPALTPNPLVPKILSTTSSKHKEKKRGSLNFFSKIINSTGISSTKKSPKSSPSTHNKIIGLNSPIDSYLDNSYAKTQPSIISSPSIHSYDISSENNTFGFPDSVLIQTDPRQTLGLTLGIFASTFSGNHSIYLSRMASDNACLYLQLLTKYRISIAVSDYNGLQKVLTTAADDPDAINNYNRLPNPNLSNLRLVLINTLYIDTEFHRIFNNVVLRRYGCPVIQILENENRPVLTPIITLPEHNGLVLSLENSLEFSNDLNLSSPMTNISSSGSYNLNGVSEVCLNHFDLLHEKITIVQENELEPSELSNNTIKIPLFGPPTYYSTIAIVNPETRILSDGSSVGEIWVDSLCVCEGFWRAPELSEMTYAAHFYYKNPENNLEIYPQQFLRTGLMGALIQGRLLVLGYYEDRLKTGVVNKLSPGPFNAGPPIHYSGRIVTILQQNYSSSIDGISFEIFVNNNSFIVFLVELSDTSVSLANAAQDISSILLRKSKFVPYAIGICSSNFLPRSYKYGIYSLCSISCKKLWHEGQINCLYIRFSSENLHLGLPPPLGLSKTSNPNLDMFTSYTEAGIPIRILQKTSPVDNYFSSVNSDGFNLVNFKSISQLLIDRANFSPNAIAFTEIDHLGYIKNSISYYKLLARVSSLAKYYRSKLNMKPDEFALISISAGIEFLCAIHACLAIGVIPVILTPITDPRLSNDLSAMISVVVHFKIRVILVDSVCESTFNSSPPTMSTLNRYKATIFNQTVKAHKMDNMSLLGKSGFLPAIPKDKDQYSLTMLYNGTQVNGHTCVFYTQTNIFDFCTHQIKNFNITHLNPLIASARSYNGFGLLHISFLGIFSGSQTFIFSPESFLLNPLTWIGIISKYKIKTPFSTIPMLEHALNVLQKLDPLKFKNNDLYLSISNRLGPNISLEHVTNLLVASEDRSNFEFLNKLTVFLSRYRLNPNTISPLYGSQMSPAISFRSYGDYNSLSLQLDLEFIRQGIVSPILQRIPDMQPQPSDYEQPLRTHSRKPDFDPRTSHPSIFIQDSGKVSKSSIVVIVDPETKMILELGKIGEIWVYDKSNSSHISSTNADKKFISSTSSRNSFNIEQRSKLGGFVSIDKLSSKNEVSDSDIEFVRTGDYGFLLFESPNNSLDSPYLFVLGKFADVIKFQGYTYFRSDIEATIISIILLNYKSAEECILIETSLPRYPTYKAHSDRMSISGFRDSISLSRKPLNNQVHTRKFSPSIIGYNNTSNSNFDTLSLKDPSKTHKNYVNDNLSMISSYPQEFNSQKYNDNSPVPIRYVVIVTINTLTINQGLLGNLASLIFQSILNEHKFPISEVVFVSRNSLTRSRVLEKKISLTTSQYESGNLKAIISFSF</sequence>
<evidence type="ECO:0000259" key="2">
    <source>
        <dbReference type="Pfam" id="PF00501"/>
    </source>
</evidence>
<feature type="compositionally biased region" description="Low complexity" evidence="1">
    <location>
        <begin position="369"/>
        <end position="382"/>
    </location>
</feature>
<dbReference type="InterPro" id="IPR000873">
    <property type="entry name" value="AMP-dep_synth/lig_dom"/>
</dbReference>
<evidence type="ECO:0000313" key="4">
    <source>
        <dbReference type="EMBL" id="OLY85722.1"/>
    </source>
</evidence>
<dbReference type="SUPFAM" id="SSF56801">
    <property type="entry name" value="Acetyl-CoA synthetase-like"/>
    <property type="match status" value="3"/>
</dbReference>
<dbReference type="Gene3D" id="3.40.50.12780">
    <property type="entry name" value="N-terminal domain of ligase-like"/>
    <property type="match status" value="3"/>
</dbReference>
<dbReference type="PANTHER" id="PTHR22754">
    <property type="entry name" value="DISCO-INTERACTING PROTEIN 2 DIP2 -RELATED"/>
    <property type="match status" value="1"/>
</dbReference>
<feature type="domain" description="AMP-dependent synthetase/ligase" evidence="2">
    <location>
        <begin position="1450"/>
        <end position="1726"/>
    </location>
</feature>
<proteinExistence type="predicted"/>
<feature type="region of interest" description="Disordered" evidence="1">
    <location>
        <begin position="1832"/>
        <end position="1856"/>
    </location>
</feature>
<feature type="compositionally biased region" description="Low complexity" evidence="1">
    <location>
        <begin position="87"/>
        <end position="98"/>
    </location>
</feature>
<dbReference type="OrthoDB" id="69964at2759"/>
<protein>
    <recommendedName>
        <fullName evidence="6">DMAP1-binding domain-containing protein</fullName>
    </recommendedName>
</protein>
<feature type="domain" description="Meiotically up-regulated gene 62 protein-like alpha-beta" evidence="3">
    <location>
        <begin position="1268"/>
        <end position="1387"/>
    </location>
</feature>
<reference evidence="4 5" key="1">
    <citation type="journal article" date="2016" name="Mol. Biol. Evol.">
        <title>Genome-Wide Survey of Gut Fungi (Harpellales) Reveals the First Horizontally Transferred Ubiquitin Gene from a Mosquito Host.</title>
        <authorList>
            <person name="Wang Y."/>
            <person name="White M.M."/>
            <person name="Kvist S."/>
            <person name="Moncalvo J.M."/>
        </authorList>
    </citation>
    <scope>NUCLEOTIDE SEQUENCE [LARGE SCALE GENOMIC DNA]</scope>
    <source>
        <strain evidence="4 5">ALG-7-W6</strain>
    </source>
</reference>
<feature type="region of interest" description="Disordered" evidence="1">
    <location>
        <begin position="776"/>
        <end position="819"/>
    </location>
</feature>
<evidence type="ECO:0000259" key="3">
    <source>
        <dbReference type="Pfam" id="PF24919"/>
    </source>
</evidence>
<organism evidence="4 5">
    <name type="scientific">Smittium mucronatum</name>
    <dbReference type="NCBI Taxonomy" id="133383"/>
    <lineage>
        <taxon>Eukaryota</taxon>
        <taxon>Fungi</taxon>
        <taxon>Fungi incertae sedis</taxon>
        <taxon>Zoopagomycota</taxon>
        <taxon>Kickxellomycotina</taxon>
        <taxon>Harpellomycetes</taxon>
        <taxon>Harpellales</taxon>
        <taxon>Legeriomycetaceae</taxon>
        <taxon>Smittium</taxon>
    </lineage>
</organism>
<dbReference type="InterPro" id="IPR056881">
    <property type="entry name" value="Mug62_dom"/>
</dbReference>
<feature type="domain" description="AMP-dependent synthetase/ligase" evidence="2">
    <location>
        <begin position="565"/>
        <end position="759"/>
    </location>
</feature>
<evidence type="ECO:0008006" key="6">
    <source>
        <dbReference type="Google" id="ProtNLM"/>
    </source>
</evidence>